<reference evidence="1 2" key="1">
    <citation type="submission" date="2022-06" db="EMBL/GenBank/DDBJ databases">
        <title>Draft genome sequence of type strain Streptomyces rubrisoli DSM 42083.</title>
        <authorList>
            <person name="Duangmal K."/>
            <person name="Klaysubun C."/>
        </authorList>
    </citation>
    <scope>NUCLEOTIDE SEQUENCE [LARGE SCALE GENOMIC DNA]</scope>
    <source>
        <strain evidence="1 2">DSM 42083</strain>
    </source>
</reference>
<gene>
    <name evidence="1" type="ORF">NON19_28750</name>
</gene>
<evidence type="ECO:0000313" key="1">
    <source>
        <dbReference type="EMBL" id="MCQ4045921.1"/>
    </source>
</evidence>
<dbReference type="RefSeq" id="WP_255932073.1">
    <property type="nucleotide sequence ID" value="NZ_JANFNH010000051.1"/>
</dbReference>
<name>A0ABT1PKN3_9ACTN</name>
<evidence type="ECO:0000313" key="2">
    <source>
        <dbReference type="Proteomes" id="UP001206206"/>
    </source>
</evidence>
<organism evidence="1 2">
    <name type="scientific">Streptantibioticus rubrisoli</name>
    <dbReference type="NCBI Taxonomy" id="1387313"/>
    <lineage>
        <taxon>Bacteria</taxon>
        <taxon>Bacillati</taxon>
        <taxon>Actinomycetota</taxon>
        <taxon>Actinomycetes</taxon>
        <taxon>Kitasatosporales</taxon>
        <taxon>Streptomycetaceae</taxon>
        <taxon>Streptantibioticus</taxon>
    </lineage>
</organism>
<accession>A0ABT1PKN3</accession>
<sequence length="192" mass="20809">MKEVELSASLADAGLTLLGMIDPATPLIPPTLATFASSCPEEGGVSFVTVSSAEPRLPEVANFEWHRLSREGGLFGEDNADFLVAVNCADANSPKIWQWAKVRLSDDWDIVGAGAASGVLGNGACHPAFVMLSLDGNVIVRGDEGETSLDFTLVRDPHRNQTLRRRGEWMASRPRTDEFTRAALERWLGSQK</sequence>
<dbReference type="EMBL" id="JANFNH010000051">
    <property type="protein sequence ID" value="MCQ4045921.1"/>
    <property type="molecule type" value="Genomic_DNA"/>
</dbReference>
<keyword evidence="2" id="KW-1185">Reference proteome</keyword>
<protein>
    <submittedName>
        <fullName evidence="1">Uncharacterized protein</fullName>
    </submittedName>
</protein>
<dbReference type="Proteomes" id="UP001206206">
    <property type="component" value="Unassembled WGS sequence"/>
</dbReference>
<comment type="caution">
    <text evidence="1">The sequence shown here is derived from an EMBL/GenBank/DDBJ whole genome shotgun (WGS) entry which is preliminary data.</text>
</comment>
<proteinExistence type="predicted"/>